<keyword evidence="2" id="KW-0808">Transferase</keyword>
<dbReference type="Gene3D" id="3.40.50.150">
    <property type="entry name" value="Vaccinia Virus protein VP39"/>
    <property type="match status" value="1"/>
</dbReference>
<reference evidence="2 3" key="1">
    <citation type="journal article" date="2022" name="Mar. Drugs">
        <title>Bioassay-Guided Fractionation Leads to the Detection of Cholic Acid Generated by the Rare Thalassomonas sp.</title>
        <authorList>
            <person name="Pheiffer F."/>
            <person name="Schneider Y.K."/>
            <person name="Hansen E.H."/>
            <person name="Andersen J.H."/>
            <person name="Isaksson J."/>
            <person name="Busche T."/>
            <person name="R C."/>
            <person name="Kalinowski J."/>
            <person name="Zyl L.V."/>
            <person name="Trindade M."/>
        </authorList>
    </citation>
    <scope>NUCLEOTIDE SEQUENCE [LARGE SCALE GENOMIC DNA]</scope>
    <source>
        <strain evidence="2 3">A5K-61T</strain>
    </source>
</reference>
<dbReference type="GO" id="GO:0008168">
    <property type="term" value="F:methyltransferase activity"/>
    <property type="evidence" value="ECO:0007669"/>
    <property type="project" value="UniProtKB-KW"/>
</dbReference>
<protein>
    <submittedName>
        <fullName evidence="2">Methyltransferase domain-containing protein</fullName>
    </submittedName>
</protein>
<dbReference type="Pfam" id="PF13649">
    <property type="entry name" value="Methyltransf_25"/>
    <property type="match status" value="1"/>
</dbReference>
<gene>
    <name evidence="2" type="ORF">H3N35_27155</name>
</gene>
<dbReference type="GO" id="GO:0032259">
    <property type="term" value="P:methylation"/>
    <property type="evidence" value="ECO:0007669"/>
    <property type="project" value="UniProtKB-KW"/>
</dbReference>
<dbReference type="InterPro" id="IPR041698">
    <property type="entry name" value="Methyltransf_25"/>
</dbReference>
<evidence type="ECO:0000313" key="2">
    <source>
        <dbReference type="EMBL" id="WDE11825.1"/>
    </source>
</evidence>
<dbReference type="RefSeq" id="WP_274052030.1">
    <property type="nucleotide sequence ID" value="NZ_CP059693.1"/>
</dbReference>
<dbReference type="Proteomes" id="UP001215231">
    <property type="component" value="Chromosome"/>
</dbReference>
<keyword evidence="3" id="KW-1185">Reference proteome</keyword>
<name>A0ABY7VDS4_9GAMM</name>
<dbReference type="CDD" id="cd02440">
    <property type="entry name" value="AdoMet_MTases"/>
    <property type="match status" value="1"/>
</dbReference>
<organism evidence="2 3">
    <name type="scientific">Thalassomonas haliotis</name>
    <dbReference type="NCBI Taxonomy" id="485448"/>
    <lineage>
        <taxon>Bacteria</taxon>
        <taxon>Pseudomonadati</taxon>
        <taxon>Pseudomonadota</taxon>
        <taxon>Gammaproteobacteria</taxon>
        <taxon>Alteromonadales</taxon>
        <taxon>Colwelliaceae</taxon>
        <taxon>Thalassomonas</taxon>
    </lineage>
</organism>
<dbReference type="InterPro" id="IPR029063">
    <property type="entry name" value="SAM-dependent_MTases_sf"/>
</dbReference>
<evidence type="ECO:0000259" key="1">
    <source>
        <dbReference type="Pfam" id="PF13649"/>
    </source>
</evidence>
<dbReference type="EMBL" id="CP059693">
    <property type="protein sequence ID" value="WDE11825.1"/>
    <property type="molecule type" value="Genomic_DNA"/>
</dbReference>
<sequence>MANEFELVEALQPIRGMALATSINHFYTKGIYDELVETKEEYNIDNLAAKLNHEAFRLEGLLKFLRNEGFVNLDNNKVKVTDKAVQWSQYRAWYEMMVGGYAQTFMEMGDALEKGSAPASRNASWVGIGSCGISMYDSIPIVKKLLAELPEPPKTVVDLGCGSGVYLTEICKWYEQTTAIGIEPDEGGCIAAKKHVAEQNLTDRIQVAQADAITYIQGMEQAPDMLLLCFVIHEVLGQSGEQAVIDMINAAMTGDKEQRLMIIDIDYLIDDKKVMAHSLSTAYYNSYFLLHPFTSQQLEKQAYWDELFGKCGLEIEHKMYTDPAIDSTDICMGWMLKKK</sequence>
<accession>A0ABY7VDS4</accession>
<evidence type="ECO:0000313" key="3">
    <source>
        <dbReference type="Proteomes" id="UP001215231"/>
    </source>
</evidence>
<dbReference type="SUPFAM" id="SSF53335">
    <property type="entry name" value="S-adenosyl-L-methionine-dependent methyltransferases"/>
    <property type="match status" value="1"/>
</dbReference>
<proteinExistence type="predicted"/>
<keyword evidence="2" id="KW-0489">Methyltransferase</keyword>
<feature type="domain" description="Methyltransferase" evidence="1">
    <location>
        <begin position="156"/>
        <end position="238"/>
    </location>
</feature>